<accession>A0A5B0PEZ4</accession>
<proteinExistence type="predicted"/>
<keyword evidence="3" id="KW-1185">Reference proteome</keyword>
<dbReference type="AlphaFoldDB" id="A0A5B0PEZ4"/>
<protein>
    <submittedName>
        <fullName evidence="2">Uncharacterized protein</fullName>
    </submittedName>
</protein>
<reference evidence="3 4" key="1">
    <citation type="submission" date="2019-05" db="EMBL/GenBank/DDBJ databases">
        <title>Emergence of the Ug99 lineage of the wheat stem rust pathogen through somatic hybridization.</title>
        <authorList>
            <person name="Li F."/>
            <person name="Upadhyaya N.M."/>
            <person name="Sperschneider J."/>
            <person name="Matny O."/>
            <person name="Nguyen-Phuc H."/>
            <person name="Mago R."/>
            <person name="Raley C."/>
            <person name="Miller M.E."/>
            <person name="Silverstein K.A.T."/>
            <person name="Henningsen E."/>
            <person name="Hirsch C.D."/>
            <person name="Visser B."/>
            <person name="Pretorius Z.A."/>
            <person name="Steffenson B.J."/>
            <person name="Schwessinger B."/>
            <person name="Dodds P.N."/>
            <person name="Figueroa M."/>
        </authorList>
    </citation>
    <scope>NUCLEOTIDE SEQUENCE [LARGE SCALE GENOMIC DNA]</scope>
    <source>
        <strain evidence="2">21-0</strain>
        <strain evidence="1 4">Ug99</strain>
    </source>
</reference>
<evidence type="ECO:0000313" key="3">
    <source>
        <dbReference type="Proteomes" id="UP000324748"/>
    </source>
</evidence>
<organism evidence="2 3">
    <name type="scientific">Puccinia graminis f. sp. tritici</name>
    <dbReference type="NCBI Taxonomy" id="56615"/>
    <lineage>
        <taxon>Eukaryota</taxon>
        <taxon>Fungi</taxon>
        <taxon>Dikarya</taxon>
        <taxon>Basidiomycota</taxon>
        <taxon>Pucciniomycotina</taxon>
        <taxon>Pucciniomycetes</taxon>
        <taxon>Pucciniales</taxon>
        <taxon>Pucciniaceae</taxon>
        <taxon>Puccinia</taxon>
    </lineage>
</organism>
<dbReference type="EMBL" id="VDEP01000482">
    <property type="protein sequence ID" value="KAA1070944.1"/>
    <property type="molecule type" value="Genomic_DNA"/>
</dbReference>
<dbReference type="Proteomes" id="UP000324748">
    <property type="component" value="Unassembled WGS sequence"/>
</dbReference>
<name>A0A5B0PEZ4_PUCGR</name>
<evidence type="ECO:0000313" key="2">
    <source>
        <dbReference type="EMBL" id="KAA1099352.1"/>
    </source>
</evidence>
<dbReference type="Proteomes" id="UP000325313">
    <property type="component" value="Unassembled WGS sequence"/>
</dbReference>
<comment type="caution">
    <text evidence="2">The sequence shown here is derived from an EMBL/GenBank/DDBJ whole genome shotgun (WGS) entry which is preliminary data.</text>
</comment>
<evidence type="ECO:0000313" key="4">
    <source>
        <dbReference type="Proteomes" id="UP000325313"/>
    </source>
</evidence>
<dbReference type="EMBL" id="VSWC01000054">
    <property type="protein sequence ID" value="KAA1099352.1"/>
    <property type="molecule type" value="Genomic_DNA"/>
</dbReference>
<gene>
    <name evidence="2" type="ORF">PGT21_004496</name>
    <name evidence="1" type="ORF">PGTUg99_009913</name>
</gene>
<evidence type="ECO:0000313" key="1">
    <source>
        <dbReference type="EMBL" id="KAA1070944.1"/>
    </source>
</evidence>
<sequence length="221" mass="25589">MPSLPSLLALRVMKQKLVDLFQLCFFFWKTRLLSLKPPQLSLVQQHTRHTGASPSWQLMPDDKRWLTMRIDTAALLGLKQPHSSKLKSRMTLALLLKRRMVRMLAHSIADDFVSYWCLVVNWLDLFITSQPERFPRKDHIGCSGLRREDNYNLNSQLGQIHVACGVLVQLPLDWKTSHSRTKRRKILDGHHLDPKLHSAANLSTAHVVNRVFYLILSKKLV</sequence>